<feature type="region of interest" description="Disordered" evidence="2">
    <location>
        <begin position="169"/>
        <end position="190"/>
    </location>
</feature>
<feature type="transmembrane region" description="Helical" evidence="3">
    <location>
        <begin position="74"/>
        <end position="96"/>
    </location>
</feature>
<evidence type="ECO:0000313" key="5">
    <source>
        <dbReference type="Proteomes" id="UP001165060"/>
    </source>
</evidence>
<dbReference type="Proteomes" id="UP001165060">
    <property type="component" value="Unassembled WGS sequence"/>
</dbReference>
<keyword evidence="5" id="KW-1185">Reference proteome</keyword>
<evidence type="ECO:0000256" key="1">
    <source>
        <dbReference type="SAM" id="Coils"/>
    </source>
</evidence>
<proteinExistence type="predicted"/>
<feature type="compositionally biased region" description="Acidic residues" evidence="2">
    <location>
        <begin position="180"/>
        <end position="190"/>
    </location>
</feature>
<keyword evidence="3" id="KW-0812">Transmembrane</keyword>
<keyword evidence="1" id="KW-0175">Coiled coil</keyword>
<gene>
    <name evidence="4" type="ORF">TeGR_g9636</name>
</gene>
<accession>A0ABQ6M6D0</accession>
<sequence>MAVSFSLDGAQIGEPLEIFVAPPPPPVDPFSANNVFFLAGVFFFGGLLIYYGYAHLTKTANDTSLKTKAKEVRANLFMIVLNVTDVLTDFLNWNITIARACAGMVNRLYLGFACASVVGMLIAVSVSVLQLLHLKADADEIKTSEELEAEFIPLKARYKKVEAEAEAGGAQVQPVAGDAAAEDEDEDEDPVNALEKKLLARIERIHTDKTEVFQMEREQKRTIAGVIQIIVEDTPITFINVLYMVYGCDLGVGAGQPHDAADGENNCPPVQERVGSVFIFTTMLTVALATKKLASFAGLGAKKRNLGRLEREISGLEEEARGWLAQLVRERTGGEEPPAAETRGAGGAGGAGEELGRRLREKEAEADEQRARVERAERENGDLRRRAKLE</sequence>
<feature type="region of interest" description="Disordered" evidence="2">
    <location>
        <begin position="332"/>
        <end position="390"/>
    </location>
</feature>
<organism evidence="4 5">
    <name type="scientific">Tetraparma gracilis</name>
    <dbReference type="NCBI Taxonomy" id="2962635"/>
    <lineage>
        <taxon>Eukaryota</taxon>
        <taxon>Sar</taxon>
        <taxon>Stramenopiles</taxon>
        <taxon>Ochrophyta</taxon>
        <taxon>Bolidophyceae</taxon>
        <taxon>Parmales</taxon>
        <taxon>Triparmaceae</taxon>
        <taxon>Tetraparma</taxon>
    </lineage>
</organism>
<name>A0ABQ6M6D0_9STRA</name>
<dbReference type="EMBL" id="BRYB01000002">
    <property type="protein sequence ID" value="GMI20371.1"/>
    <property type="molecule type" value="Genomic_DNA"/>
</dbReference>
<evidence type="ECO:0000313" key="4">
    <source>
        <dbReference type="EMBL" id="GMI20371.1"/>
    </source>
</evidence>
<protein>
    <submittedName>
        <fullName evidence="4">Uncharacterized protein</fullName>
    </submittedName>
</protein>
<keyword evidence="3" id="KW-0472">Membrane</keyword>
<feature type="transmembrane region" description="Helical" evidence="3">
    <location>
        <begin position="108"/>
        <end position="132"/>
    </location>
</feature>
<feature type="compositionally biased region" description="Gly residues" evidence="2">
    <location>
        <begin position="344"/>
        <end position="353"/>
    </location>
</feature>
<feature type="compositionally biased region" description="Basic and acidic residues" evidence="2">
    <location>
        <begin position="354"/>
        <end position="390"/>
    </location>
</feature>
<reference evidence="4 5" key="1">
    <citation type="journal article" date="2023" name="Commun. Biol.">
        <title>Genome analysis of Parmales, the sister group of diatoms, reveals the evolutionary specialization of diatoms from phago-mixotrophs to photoautotrophs.</title>
        <authorList>
            <person name="Ban H."/>
            <person name="Sato S."/>
            <person name="Yoshikawa S."/>
            <person name="Yamada K."/>
            <person name="Nakamura Y."/>
            <person name="Ichinomiya M."/>
            <person name="Sato N."/>
            <person name="Blanc-Mathieu R."/>
            <person name="Endo H."/>
            <person name="Kuwata A."/>
            <person name="Ogata H."/>
        </authorList>
    </citation>
    <scope>NUCLEOTIDE SEQUENCE [LARGE SCALE GENOMIC DNA]</scope>
</reference>
<evidence type="ECO:0000256" key="3">
    <source>
        <dbReference type="SAM" id="Phobius"/>
    </source>
</evidence>
<comment type="caution">
    <text evidence="4">The sequence shown here is derived from an EMBL/GenBank/DDBJ whole genome shotgun (WGS) entry which is preliminary data.</text>
</comment>
<evidence type="ECO:0000256" key="2">
    <source>
        <dbReference type="SAM" id="MobiDB-lite"/>
    </source>
</evidence>
<feature type="coiled-coil region" evidence="1">
    <location>
        <begin position="299"/>
        <end position="326"/>
    </location>
</feature>
<feature type="transmembrane region" description="Helical" evidence="3">
    <location>
        <begin position="35"/>
        <end position="53"/>
    </location>
</feature>
<keyword evidence="3" id="KW-1133">Transmembrane helix</keyword>